<evidence type="ECO:0000313" key="2">
    <source>
        <dbReference type="Proteomes" id="UP000289152"/>
    </source>
</evidence>
<organism evidence="1 2">
    <name type="scientific">Tremella mesenterica</name>
    <name type="common">Jelly fungus</name>
    <dbReference type="NCBI Taxonomy" id="5217"/>
    <lineage>
        <taxon>Eukaryota</taxon>
        <taxon>Fungi</taxon>
        <taxon>Dikarya</taxon>
        <taxon>Basidiomycota</taxon>
        <taxon>Agaricomycotina</taxon>
        <taxon>Tremellomycetes</taxon>
        <taxon>Tremellales</taxon>
        <taxon>Tremellaceae</taxon>
        <taxon>Tremella</taxon>
    </lineage>
</organism>
<sequence>MPQINSDTPDPDIQVVVQEMSHTAHDIAALTDSEMNRTQQPPDPTDTTIPLASSRMFLSLFAPNVSHEMWNHADHTLQEFVSVGAWTGSRLPALCQANEVMEQIHTKATELISITERDLSSHVGQSYQGLDIGPLSCEEGYVGVCTVGNHLYRLIYVIGEGDELPRCTVSVQTISNREEIYSQIKHSQVVLSRYGKRALEDTLMRLSGSERNLEK</sequence>
<evidence type="ECO:0000313" key="1">
    <source>
        <dbReference type="EMBL" id="RXK41395.1"/>
    </source>
</evidence>
<dbReference type="EMBL" id="SDIL01000009">
    <property type="protein sequence ID" value="RXK41395.1"/>
    <property type="molecule type" value="Genomic_DNA"/>
</dbReference>
<proteinExistence type="predicted"/>
<comment type="caution">
    <text evidence="1">The sequence shown here is derived from an EMBL/GenBank/DDBJ whole genome shotgun (WGS) entry which is preliminary data.</text>
</comment>
<dbReference type="InParanoid" id="A0A4Q1BTN8"/>
<dbReference type="Proteomes" id="UP000289152">
    <property type="component" value="Unassembled WGS sequence"/>
</dbReference>
<dbReference type="VEuPathDB" id="FungiDB:TREMEDRAFT_62794"/>
<name>A0A4Q1BTN8_TREME</name>
<dbReference type="AlphaFoldDB" id="A0A4Q1BTN8"/>
<protein>
    <submittedName>
        <fullName evidence="1">Uncharacterized protein</fullName>
    </submittedName>
</protein>
<keyword evidence="2" id="KW-1185">Reference proteome</keyword>
<reference evidence="1 2" key="1">
    <citation type="submission" date="2016-06" db="EMBL/GenBank/DDBJ databases">
        <title>Evolution of pathogenesis and genome organization in the Tremellales.</title>
        <authorList>
            <person name="Cuomo C."/>
            <person name="Litvintseva A."/>
            <person name="Heitman J."/>
            <person name="Chen Y."/>
            <person name="Sun S."/>
            <person name="Springer D."/>
            <person name="Dromer F."/>
            <person name="Young S."/>
            <person name="Zeng Q."/>
            <person name="Chapman S."/>
            <person name="Gujja S."/>
            <person name="Saif S."/>
            <person name="Birren B."/>
        </authorList>
    </citation>
    <scope>NUCLEOTIDE SEQUENCE [LARGE SCALE GENOMIC DNA]</scope>
    <source>
        <strain evidence="1 2">ATCC 28783</strain>
    </source>
</reference>
<gene>
    <name evidence="1" type="ORF">M231_01300</name>
</gene>
<accession>A0A4Q1BTN8</accession>